<organism evidence="3 4">
    <name type="scientific">Paracidobacterium acidisoli</name>
    <dbReference type="NCBI Taxonomy" id="2303751"/>
    <lineage>
        <taxon>Bacteria</taxon>
        <taxon>Pseudomonadati</taxon>
        <taxon>Acidobacteriota</taxon>
        <taxon>Terriglobia</taxon>
        <taxon>Terriglobales</taxon>
        <taxon>Acidobacteriaceae</taxon>
        <taxon>Paracidobacterium</taxon>
    </lineage>
</organism>
<reference evidence="3 4" key="1">
    <citation type="submission" date="2018-08" db="EMBL/GenBank/DDBJ databases">
        <title>Acidipila sp. 4G-K13, an acidobacterium isolated from forest soil.</title>
        <authorList>
            <person name="Gao Z.-H."/>
            <person name="Qiu L.-H."/>
        </authorList>
    </citation>
    <scope>NUCLEOTIDE SEQUENCE [LARGE SCALE GENOMIC DNA]</scope>
    <source>
        <strain evidence="3 4">4G-K13</strain>
    </source>
</reference>
<gene>
    <name evidence="3" type="ORF">D0Y96_00370</name>
</gene>
<keyword evidence="1" id="KW-0175">Coiled coil</keyword>
<feature type="signal peptide" evidence="2">
    <location>
        <begin position="1"/>
        <end position="23"/>
    </location>
</feature>
<evidence type="ECO:0000313" key="4">
    <source>
        <dbReference type="Proteomes" id="UP000264702"/>
    </source>
</evidence>
<name>A0A372IT04_9BACT</name>
<evidence type="ECO:0000313" key="3">
    <source>
        <dbReference type="EMBL" id="RFU18077.1"/>
    </source>
</evidence>
<feature type="coiled-coil region" evidence="1">
    <location>
        <begin position="76"/>
        <end position="110"/>
    </location>
</feature>
<keyword evidence="4" id="KW-1185">Reference proteome</keyword>
<dbReference type="Proteomes" id="UP000264702">
    <property type="component" value="Unassembled WGS sequence"/>
</dbReference>
<dbReference type="OrthoDB" id="117854at2"/>
<accession>A0A372IT04</accession>
<proteinExistence type="predicted"/>
<evidence type="ECO:0000256" key="2">
    <source>
        <dbReference type="SAM" id="SignalP"/>
    </source>
</evidence>
<dbReference type="EMBL" id="QVQT01000001">
    <property type="protein sequence ID" value="RFU18077.1"/>
    <property type="molecule type" value="Genomic_DNA"/>
</dbReference>
<dbReference type="RefSeq" id="WP_117297138.1">
    <property type="nucleotide sequence ID" value="NZ_QVQT02000001.1"/>
</dbReference>
<evidence type="ECO:0000256" key="1">
    <source>
        <dbReference type="SAM" id="Coils"/>
    </source>
</evidence>
<feature type="chain" id="PRO_5016720660" evidence="2">
    <location>
        <begin position="24"/>
        <end position="178"/>
    </location>
</feature>
<protein>
    <submittedName>
        <fullName evidence="3">Uncharacterized protein</fullName>
    </submittedName>
</protein>
<dbReference type="AlphaFoldDB" id="A0A372IT04"/>
<comment type="caution">
    <text evidence="3">The sequence shown here is derived from an EMBL/GenBank/DDBJ whole genome shotgun (WGS) entry which is preliminary data.</text>
</comment>
<sequence length="178" mass="20313">MRRWIHWCLLLLLLAGSAPRLLAQQDQDTLTESEIEQIRENAVHPVDRIKLYMKFIDQRVDDIKKLAADPALTHQKAQLRSKLEEFTRLCDELQDNLDTYDAAHADLRKALKDLAPDSGKWPDVLNRVGTDATYDFSRKTALAASQSVNDEVKQLLAEQDKYFADHKDERGKNGSGPN</sequence>
<keyword evidence="2" id="KW-0732">Signal</keyword>